<keyword evidence="7" id="KW-0157">Chromophore</keyword>
<keyword evidence="6" id="KW-0934">Plastid</keyword>
<evidence type="ECO:0000256" key="1">
    <source>
        <dbReference type="ARBA" id="ARBA00004022"/>
    </source>
</evidence>
<dbReference type="GO" id="GO:0016168">
    <property type="term" value="F:chlorophyll binding"/>
    <property type="evidence" value="ECO:0007669"/>
    <property type="project" value="UniProtKB-KW"/>
</dbReference>
<feature type="binding site" evidence="7">
    <location>
        <position position="199"/>
    </location>
    <ligand>
        <name>chlorophyll a</name>
        <dbReference type="ChEBI" id="CHEBI:58416"/>
        <label>1</label>
    </ligand>
</feature>
<evidence type="ECO:0000256" key="7">
    <source>
        <dbReference type="PIRSR" id="PIRSR601344-1"/>
    </source>
</evidence>
<dbReference type="OrthoDB" id="187851at2759"/>
<comment type="similarity">
    <text evidence="3">Belongs to the fucoxanthin chlorophyll protein family.</text>
</comment>
<feature type="binding site" description="axial binding residue" evidence="7">
    <location>
        <position position="97"/>
    </location>
    <ligand>
        <name>chlorophyll b</name>
        <dbReference type="ChEBI" id="CHEBI:61721"/>
        <label>1</label>
    </ligand>
    <ligandPart>
        <name>Mg</name>
        <dbReference type="ChEBI" id="CHEBI:25107"/>
    </ligandPart>
</feature>
<dbReference type="Gene3D" id="1.10.3460.10">
    <property type="entry name" value="Chlorophyll a/b binding protein domain"/>
    <property type="match status" value="1"/>
</dbReference>
<evidence type="ECO:0000256" key="3">
    <source>
        <dbReference type="ARBA" id="ARBA00005933"/>
    </source>
</evidence>
<evidence type="ECO:0008006" key="10">
    <source>
        <dbReference type="Google" id="ProtNLM"/>
    </source>
</evidence>
<evidence type="ECO:0000256" key="4">
    <source>
        <dbReference type="ARBA" id="ARBA00022528"/>
    </source>
</evidence>
<dbReference type="GO" id="GO:0016020">
    <property type="term" value="C:membrane"/>
    <property type="evidence" value="ECO:0007669"/>
    <property type="project" value="InterPro"/>
</dbReference>
<feature type="binding site" evidence="7">
    <location>
        <position position="92"/>
    </location>
    <ligand>
        <name>chlorophyll a</name>
        <dbReference type="ChEBI" id="CHEBI:58416"/>
        <label>1</label>
    </ligand>
</feature>
<evidence type="ECO:0000313" key="8">
    <source>
        <dbReference type="EMBL" id="GMI09600.1"/>
    </source>
</evidence>
<comment type="subcellular location">
    <subcellularLocation>
        <location evidence="2">Plastid</location>
        <location evidence="2">Chloroplast</location>
    </subcellularLocation>
</comment>
<name>A0A9W7FCE2_9STRA</name>
<dbReference type="SUPFAM" id="SSF103511">
    <property type="entry name" value="Chlorophyll a-b binding protein"/>
    <property type="match status" value="1"/>
</dbReference>
<keyword evidence="5" id="KW-0602">Photosynthesis</keyword>
<keyword evidence="4" id="KW-0150">Chloroplast</keyword>
<comment type="function">
    <text evidence="1">The light-harvesting complex (LHC) functions as a light receptor, it captures and delivers excitation energy to photosystems with which it is closely associated. Energy is transferred from the carotenoid and chlorophyll C (or B) to chlorophyll A and the photosynthetic reaction centers where it is used to synthesize ATP and reducing power.</text>
</comment>
<evidence type="ECO:0000256" key="6">
    <source>
        <dbReference type="ARBA" id="ARBA00022640"/>
    </source>
</evidence>
<dbReference type="AlphaFoldDB" id="A0A9W7FCE2"/>
<organism evidence="8 9">
    <name type="scientific">Triparma retinervis</name>
    <dbReference type="NCBI Taxonomy" id="2557542"/>
    <lineage>
        <taxon>Eukaryota</taxon>
        <taxon>Sar</taxon>
        <taxon>Stramenopiles</taxon>
        <taxon>Ochrophyta</taxon>
        <taxon>Bolidophyceae</taxon>
        <taxon>Parmales</taxon>
        <taxon>Triparmaceae</taxon>
        <taxon>Triparma</taxon>
    </lineage>
</organism>
<dbReference type="GO" id="GO:0009765">
    <property type="term" value="P:photosynthesis, light harvesting"/>
    <property type="evidence" value="ECO:0007669"/>
    <property type="project" value="InterPro"/>
</dbReference>
<proteinExistence type="inferred from homology"/>
<gene>
    <name evidence="8" type="ORF">TrRE_jg1343</name>
</gene>
<dbReference type="EMBL" id="BRXZ01000326">
    <property type="protein sequence ID" value="GMI09600.1"/>
    <property type="molecule type" value="Genomic_DNA"/>
</dbReference>
<sequence>NSDIKFECSKSIENLIMKSFLLATLIASAAAFAPAPLTKASTSLNVDSLDPSIGVTAPLGLYDPLGWLDESKDPASKYASFHANFERRRAVERKHGRVAMAAVVGMLFHNAGIEFPGYLSKSENMRFSDVPDGFTGLFSIPTAGLAQIFFFCGVCELAIWPASNYSGDYGTGYGRPFVPNVLEGDELKYKLDMEINQGRAAMMGIFGAMVGEGVTGQTLAEQIASGNIIGYGPP</sequence>
<dbReference type="InterPro" id="IPR001344">
    <property type="entry name" value="Chloro_AB-bd_pln"/>
</dbReference>
<keyword evidence="9" id="KW-1185">Reference proteome</keyword>
<evidence type="ECO:0000256" key="5">
    <source>
        <dbReference type="ARBA" id="ARBA00022531"/>
    </source>
</evidence>
<evidence type="ECO:0000313" key="9">
    <source>
        <dbReference type="Proteomes" id="UP001165082"/>
    </source>
</evidence>
<keyword evidence="7" id="KW-0148">Chlorophyll</keyword>
<dbReference type="GO" id="GO:0009507">
    <property type="term" value="C:chloroplast"/>
    <property type="evidence" value="ECO:0007669"/>
    <property type="project" value="UniProtKB-SubCell"/>
</dbReference>
<feature type="binding site" description="axial binding residue" evidence="7">
    <location>
        <position position="156"/>
    </location>
    <ligand>
        <name>chlorophyll b</name>
        <dbReference type="ChEBI" id="CHEBI:61721"/>
        <label>2</label>
    </ligand>
    <ligandPart>
        <name>Mg</name>
        <dbReference type="ChEBI" id="CHEBI:25107"/>
    </ligandPart>
</feature>
<protein>
    <recommendedName>
        <fullName evidence="10">Chlorophyll a-b binding protein, chloroplastic</fullName>
    </recommendedName>
</protein>
<feature type="binding site" evidence="7">
    <location>
        <position position="194"/>
    </location>
    <ligand>
        <name>chlorophyll a</name>
        <dbReference type="ChEBI" id="CHEBI:58416"/>
        <label>1</label>
    </ligand>
</feature>
<feature type="binding site" evidence="7">
    <location>
        <position position="95"/>
    </location>
    <ligand>
        <name>chlorophyll a</name>
        <dbReference type="ChEBI" id="CHEBI:58416"/>
        <label>1</label>
    </ligand>
</feature>
<dbReference type="Pfam" id="PF00504">
    <property type="entry name" value="Chloroa_b-bind"/>
    <property type="match status" value="1"/>
</dbReference>
<accession>A0A9W7FCE2</accession>
<evidence type="ECO:0000256" key="2">
    <source>
        <dbReference type="ARBA" id="ARBA00004229"/>
    </source>
</evidence>
<dbReference type="PANTHER" id="PTHR21649">
    <property type="entry name" value="CHLOROPHYLL A/B BINDING PROTEIN"/>
    <property type="match status" value="1"/>
</dbReference>
<comment type="caution">
    <text evidence="8">The sequence shown here is derived from an EMBL/GenBank/DDBJ whole genome shotgun (WGS) entry which is preliminary data.</text>
</comment>
<dbReference type="Proteomes" id="UP001165082">
    <property type="component" value="Unassembled WGS sequence"/>
</dbReference>
<feature type="non-terminal residue" evidence="8">
    <location>
        <position position="1"/>
    </location>
</feature>
<feature type="binding site" description="axial binding residue" evidence="7">
    <location>
        <position position="139"/>
    </location>
    <ligand>
        <name>chlorophyll b</name>
        <dbReference type="ChEBI" id="CHEBI:61721"/>
        <label>1</label>
    </ligand>
    <ligandPart>
        <name>Mg</name>
        <dbReference type="ChEBI" id="CHEBI:25107"/>
    </ligandPart>
</feature>
<reference evidence="8" key="1">
    <citation type="submission" date="2022-07" db="EMBL/GenBank/DDBJ databases">
        <title>Genome analysis of Parmales, a sister group of diatoms, reveals the evolutionary specialization of diatoms from phago-mixotrophs to photoautotrophs.</title>
        <authorList>
            <person name="Ban H."/>
            <person name="Sato S."/>
            <person name="Yoshikawa S."/>
            <person name="Kazumasa Y."/>
            <person name="Nakamura Y."/>
            <person name="Ichinomiya M."/>
            <person name="Saitoh K."/>
            <person name="Sato N."/>
            <person name="Blanc-Mathieu R."/>
            <person name="Endo H."/>
            <person name="Kuwata A."/>
            <person name="Ogata H."/>
        </authorList>
    </citation>
    <scope>NUCLEOTIDE SEQUENCE</scope>
</reference>
<dbReference type="InterPro" id="IPR022796">
    <property type="entry name" value="Chloroa_b-bind"/>
</dbReference>